<feature type="transmembrane region" description="Helical" evidence="1">
    <location>
        <begin position="35"/>
        <end position="56"/>
    </location>
</feature>
<evidence type="ECO:0000313" key="2">
    <source>
        <dbReference type="EMBL" id="GAA2281183.1"/>
    </source>
</evidence>
<dbReference type="Proteomes" id="UP001500305">
    <property type="component" value="Unassembled WGS sequence"/>
</dbReference>
<name>A0ABN3F180_9ACTN</name>
<keyword evidence="3" id="KW-1185">Reference proteome</keyword>
<organism evidence="2 3">
    <name type="scientific">Kitasatospora cystarginea</name>
    <dbReference type="NCBI Taxonomy" id="58350"/>
    <lineage>
        <taxon>Bacteria</taxon>
        <taxon>Bacillati</taxon>
        <taxon>Actinomycetota</taxon>
        <taxon>Actinomycetes</taxon>
        <taxon>Kitasatosporales</taxon>
        <taxon>Streptomycetaceae</taxon>
        <taxon>Kitasatospora</taxon>
    </lineage>
</organism>
<gene>
    <name evidence="2" type="ORF">GCM10010430_79070</name>
</gene>
<keyword evidence="1" id="KW-1133">Transmembrane helix</keyword>
<accession>A0ABN3F180</accession>
<dbReference type="EMBL" id="BAAATR010000085">
    <property type="protein sequence ID" value="GAA2281183.1"/>
    <property type="molecule type" value="Genomic_DNA"/>
</dbReference>
<keyword evidence="1" id="KW-0472">Membrane</keyword>
<comment type="caution">
    <text evidence="2">The sequence shown here is derived from an EMBL/GenBank/DDBJ whole genome shotgun (WGS) entry which is preliminary data.</text>
</comment>
<dbReference type="RefSeq" id="WP_344641402.1">
    <property type="nucleotide sequence ID" value="NZ_BAAATR010000085.1"/>
</dbReference>
<evidence type="ECO:0000256" key="1">
    <source>
        <dbReference type="SAM" id="Phobius"/>
    </source>
</evidence>
<proteinExistence type="predicted"/>
<protein>
    <submittedName>
        <fullName evidence="2">Uncharacterized protein</fullName>
    </submittedName>
</protein>
<evidence type="ECO:0000313" key="3">
    <source>
        <dbReference type="Proteomes" id="UP001500305"/>
    </source>
</evidence>
<reference evidence="2 3" key="1">
    <citation type="journal article" date="2019" name="Int. J. Syst. Evol. Microbiol.">
        <title>The Global Catalogue of Microorganisms (GCM) 10K type strain sequencing project: providing services to taxonomists for standard genome sequencing and annotation.</title>
        <authorList>
            <consortium name="The Broad Institute Genomics Platform"/>
            <consortium name="The Broad Institute Genome Sequencing Center for Infectious Disease"/>
            <person name="Wu L."/>
            <person name="Ma J."/>
        </authorList>
    </citation>
    <scope>NUCLEOTIDE SEQUENCE [LARGE SCALE GENOMIC DNA]</scope>
    <source>
        <strain evidence="2 3">JCM 7356</strain>
    </source>
</reference>
<sequence>MTNPLKSPRVQRATLCTIALLDLYGCYRTAELTLAGRYADAAIYCAATIGFAYAVARDWKRISR</sequence>
<keyword evidence="1" id="KW-0812">Transmembrane</keyword>